<dbReference type="Gene3D" id="3.30.1380.10">
    <property type="match status" value="1"/>
</dbReference>
<evidence type="ECO:0000259" key="2">
    <source>
        <dbReference type="Pfam" id="PF08291"/>
    </source>
</evidence>
<feature type="transmembrane region" description="Helical" evidence="1">
    <location>
        <begin position="257"/>
        <end position="277"/>
    </location>
</feature>
<evidence type="ECO:0000313" key="4">
    <source>
        <dbReference type="Proteomes" id="UP000644010"/>
    </source>
</evidence>
<sequence>MNNTNHKTMLSEHFALEEFTYSRIAVENALDNTPPAAAKTALNHLVTYLLEPLRKFYKSPVAILSGYRSDAVNRLAGGVVASQHRKGEAADCYVAEGPEQLLAALQNSGLPFDQAILYKRRRFLHLSLKQFGRNRMQVLVYMICVICLFPGCGLRRNIRQSEQYGYSDSVVFIRSDSLLLQQHSALHDSLSWELKQIIYLPPDTSGRQPLQSITFARLLHTTHQTDSLITETGSQQSRSAYTEERSLTQKEHCATGYRVLILVVVGGGLLITGVIWLKRNCKK</sequence>
<gene>
    <name evidence="3" type="ORF">H8S77_23290</name>
</gene>
<protein>
    <recommendedName>
        <fullName evidence="2">Peptidase M15A C-terminal domain-containing protein</fullName>
    </recommendedName>
</protein>
<name>A0ABR7E9T1_9BACT</name>
<dbReference type="Pfam" id="PF08291">
    <property type="entry name" value="Peptidase_M15_3"/>
    <property type="match status" value="1"/>
</dbReference>
<evidence type="ECO:0000313" key="3">
    <source>
        <dbReference type="EMBL" id="MBC5645804.1"/>
    </source>
</evidence>
<accession>A0ABR7E9T1</accession>
<feature type="transmembrane region" description="Helical" evidence="1">
    <location>
        <begin position="138"/>
        <end position="158"/>
    </location>
</feature>
<dbReference type="SUPFAM" id="SSF55166">
    <property type="entry name" value="Hedgehog/DD-peptidase"/>
    <property type="match status" value="1"/>
</dbReference>
<proteinExistence type="predicted"/>
<comment type="caution">
    <text evidence="3">The sequence shown here is derived from an EMBL/GenBank/DDBJ whole genome shotgun (WGS) entry which is preliminary data.</text>
</comment>
<reference evidence="3 4" key="1">
    <citation type="submission" date="2020-08" db="EMBL/GenBank/DDBJ databases">
        <title>Genome public.</title>
        <authorList>
            <person name="Liu C."/>
            <person name="Sun Q."/>
        </authorList>
    </citation>
    <scope>NUCLEOTIDE SEQUENCE [LARGE SCALE GENOMIC DNA]</scope>
    <source>
        <strain evidence="3 4">BX2</strain>
    </source>
</reference>
<keyword evidence="4" id="KW-1185">Reference proteome</keyword>
<dbReference type="Proteomes" id="UP000644010">
    <property type="component" value="Unassembled WGS sequence"/>
</dbReference>
<keyword evidence="1" id="KW-0472">Membrane</keyword>
<keyword evidence="1" id="KW-1133">Transmembrane helix</keyword>
<dbReference type="InterPro" id="IPR013230">
    <property type="entry name" value="Peptidase_M15A_C"/>
</dbReference>
<evidence type="ECO:0000256" key="1">
    <source>
        <dbReference type="SAM" id="Phobius"/>
    </source>
</evidence>
<feature type="domain" description="Peptidase M15A C-terminal" evidence="2">
    <location>
        <begin position="13"/>
        <end position="126"/>
    </location>
</feature>
<dbReference type="InterPro" id="IPR009045">
    <property type="entry name" value="Zn_M74/Hedgehog-like"/>
</dbReference>
<dbReference type="RefSeq" id="WP_186961409.1">
    <property type="nucleotide sequence ID" value="NZ_JACOOI010000037.1"/>
</dbReference>
<keyword evidence="1" id="KW-0812">Transmembrane</keyword>
<organism evidence="3 4">
    <name type="scientific">Parabacteroides segnis</name>
    <dbReference type="NCBI Taxonomy" id="2763058"/>
    <lineage>
        <taxon>Bacteria</taxon>
        <taxon>Pseudomonadati</taxon>
        <taxon>Bacteroidota</taxon>
        <taxon>Bacteroidia</taxon>
        <taxon>Bacteroidales</taxon>
        <taxon>Tannerellaceae</taxon>
        <taxon>Parabacteroides</taxon>
    </lineage>
</organism>
<dbReference type="EMBL" id="JACOOI010000037">
    <property type="protein sequence ID" value="MBC5645804.1"/>
    <property type="molecule type" value="Genomic_DNA"/>
</dbReference>